<evidence type="ECO:0000313" key="12">
    <source>
        <dbReference type="Proteomes" id="UP000682892"/>
    </source>
</evidence>
<evidence type="ECO:0000256" key="8">
    <source>
        <dbReference type="RuleBase" id="RU004106"/>
    </source>
</evidence>
<keyword evidence="4 10" id="KW-0028">Amino-acid biosynthesis</keyword>
<evidence type="ECO:0000256" key="3">
    <source>
        <dbReference type="ARBA" id="ARBA00022576"/>
    </source>
</evidence>
<proteinExistence type="inferred from homology"/>
<dbReference type="HOGENOM" id="CLU_031922_3_0_1"/>
<dbReference type="PROSITE" id="PS00770">
    <property type="entry name" value="AA_TRANSFER_CLASS_4"/>
    <property type="match status" value="1"/>
</dbReference>
<sequence length="227" mass="25107">MAAANLFVCGSQPTLGVASSDSALLYTILSPVGAYFKPGSGGLKLYANPNYTRAWHGGVGDRKVGSNYGPTIHVQKEALKEGCHQVLWLYGDQHELTEVGVMNIFMLYVKENGERELLTPPLDGLILPGITRDSILRLCRQWGEFSVKEQKFTMTMVQQLAKEGRLLEMFGAGTAAVISPIEHIAYMGDEIHIPTESHQAPIYRRLYDTLTGIQYGKIEHEWAPVIA</sequence>
<dbReference type="InterPro" id="IPR005786">
    <property type="entry name" value="B_amino_transII"/>
</dbReference>
<dbReference type="EMBL" id="CH477473">
    <property type="protein sequence ID" value="EAT40346.1"/>
    <property type="molecule type" value="Genomic_DNA"/>
</dbReference>
<comment type="catalytic activity">
    <reaction evidence="10">
        <text>L-isoleucine + 2-oxoglutarate = (S)-3-methyl-2-oxopentanoate + L-glutamate</text>
        <dbReference type="Rhea" id="RHEA:24801"/>
        <dbReference type="ChEBI" id="CHEBI:16810"/>
        <dbReference type="ChEBI" id="CHEBI:29985"/>
        <dbReference type="ChEBI" id="CHEBI:35146"/>
        <dbReference type="ChEBI" id="CHEBI:58045"/>
        <dbReference type="EC" id="2.6.1.42"/>
    </reaction>
</comment>
<dbReference type="FunFam" id="3.20.10.10:FF:000004">
    <property type="entry name" value="Branched-chain-amino-acid aminotransferase"/>
    <property type="match status" value="1"/>
</dbReference>
<evidence type="ECO:0000256" key="4">
    <source>
        <dbReference type="ARBA" id="ARBA00022605"/>
    </source>
</evidence>
<dbReference type="STRING" id="7159.Q170J5"/>
<dbReference type="GO" id="GO:0005739">
    <property type="term" value="C:mitochondrion"/>
    <property type="evidence" value="ECO:0007669"/>
    <property type="project" value="TreeGrafter"/>
</dbReference>
<dbReference type="AlphaFoldDB" id="Q170J5"/>
<evidence type="ECO:0000256" key="5">
    <source>
        <dbReference type="ARBA" id="ARBA00022679"/>
    </source>
</evidence>
<dbReference type="GO" id="GO:0004084">
    <property type="term" value="F:branched-chain-amino-acid transaminase activity"/>
    <property type="evidence" value="ECO:0007669"/>
    <property type="project" value="UniProtKB-EC"/>
</dbReference>
<protein>
    <recommendedName>
        <fullName evidence="10">Branched-chain-amino-acid aminotransferase</fullName>
        <ecNumber evidence="10">2.6.1.42</ecNumber>
    </recommendedName>
</protein>
<evidence type="ECO:0000256" key="2">
    <source>
        <dbReference type="ARBA" id="ARBA00009320"/>
    </source>
</evidence>
<dbReference type="InterPro" id="IPR001544">
    <property type="entry name" value="Aminotrans_IV"/>
</dbReference>
<keyword evidence="7 10" id="KW-0100">Branched-chain amino acid biosynthesis</keyword>
<keyword evidence="5 10" id="KW-0808">Transferase</keyword>
<dbReference type="InterPro" id="IPR043132">
    <property type="entry name" value="BCAT-like_C"/>
</dbReference>
<comment type="cofactor">
    <cofactor evidence="1 9">
        <name>pyridoxal 5'-phosphate</name>
        <dbReference type="ChEBI" id="CHEBI:597326"/>
    </cofactor>
</comment>
<dbReference type="InterPro" id="IPR036038">
    <property type="entry name" value="Aminotransferase-like"/>
</dbReference>
<keyword evidence="3 10" id="KW-0032">Aminotransferase</keyword>
<dbReference type="PhylomeDB" id="Q170J5"/>
<dbReference type="VEuPathDB" id="VectorBase:AAEL026440"/>
<dbReference type="OMA" id="WLYGDQH"/>
<evidence type="ECO:0000256" key="7">
    <source>
        <dbReference type="ARBA" id="ARBA00023304"/>
    </source>
</evidence>
<evidence type="ECO:0000256" key="1">
    <source>
        <dbReference type="ARBA" id="ARBA00001933"/>
    </source>
</evidence>
<dbReference type="EC" id="2.6.1.42" evidence="10"/>
<dbReference type="Gene3D" id="3.20.10.10">
    <property type="entry name" value="D-amino Acid Aminotransferase, subunit A, domain 2"/>
    <property type="match status" value="1"/>
</dbReference>
<keyword evidence="6 9" id="KW-0663">Pyridoxal phosphate</keyword>
<accession>Q170J5</accession>
<dbReference type="eggNOG" id="KOG0975">
    <property type="taxonomic scope" value="Eukaryota"/>
</dbReference>
<dbReference type="InterPro" id="IPR018300">
    <property type="entry name" value="Aminotrans_IV_CS"/>
</dbReference>
<reference evidence="11" key="1">
    <citation type="submission" date="2005-10" db="EMBL/GenBank/DDBJ databases">
        <authorList>
            <person name="Loftus B.J."/>
            <person name="Nene V.M."/>
            <person name="Hannick L.I."/>
            <person name="Bidwell S."/>
            <person name="Haas B."/>
            <person name="Amedeo P."/>
            <person name="Orvis J."/>
            <person name="Wortman J.R."/>
            <person name="White O.R."/>
            <person name="Salzberg S."/>
            <person name="Shumway M."/>
            <person name="Koo H."/>
            <person name="Zhao Y."/>
            <person name="Holmes M."/>
            <person name="Miller J."/>
            <person name="Schatz M."/>
            <person name="Pop M."/>
            <person name="Pai G."/>
            <person name="Utterback T."/>
            <person name="Rogers Y.-H."/>
            <person name="Kravitz S."/>
            <person name="Fraser C.M."/>
        </authorList>
    </citation>
    <scope>NUCLEOTIDE SEQUENCE</scope>
    <source>
        <strain evidence="11">Liverpool</strain>
    </source>
</reference>
<comment type="similarity">
    <text evidence="2 8">Belongs to the class-IV pyridoxal-phosphate-dependent aminotransferase family.</text>
</comment>
<dbReference type="SUPFAM" id="SSF56752">
    <property type="entry name" value="D-aminoacid aminotransferase-like PLP-dependent enzymes"/>
    <property type="match status" value="1"/>
</dbReference>
<dbReference type="Pfam" id="PF01063">
    <property type="entry name" value="Aminotran_4"/>
    <property type="match status" value="1"/>
</dbReference>
<dbReference type="PaxDb" id="7159-AAEL007909-PA"/>
<dbReference type="Proteomes" id="UP000682892">
    <property type="component" value="Chromosome 3"/>
</dbReference>
<reference evidence="11" key="3">
    <citation type="submission" date="2012-09" db="EMBL/GenBank/DDBJ databases">
        <authorList>
            <consortium name="VectorBase"/>
        </authorList>
    </citation>
    <scope>NUCLEOTIDE SEQUENCE</scope>
    <source>
        <strain evidence="11">Liverpool</strain>
    </source>
</reference>
<dbReference type="GO" id="GO:0009098">
    <property type="term" value="P:L-leucine biosynthetic process"/>
    <property type="evidence" value="ECO:0007669"/>
    <property type="project" value="TreeGrafter"/>
</dbReference>
<name>Q170J5_AEDAE</name>
<dbReference type="PANTHER" id="PTHR11825">
    <property type="entry name" value="SUBGROUP IIII AMINOTRANSFERASE"/>
    <property type="match status" value="1"/>
</dbReference>
<gene>
    <name evidence="11" type="ORF">AaeL_AAEL007909</name>
</gene>
<comment type="catalytic activity">
    <reaction evidence="10">
        <text>L-leucine + 2-oxoglutarate = 4-methyl-2-oxopentanoate + L-glutamate</text>
        <dbReference type="Rhea" id="RHEA:18321"/>
        <dbReference type="ChEBI" id="CHEBI:16810"/>
        <dbReference type="ChEBI" id="CHEBI:17865"/>
        <dbReference type="ChEBI" id="CHEBI:29985"/>
        <dbReference type="ChEBI" id="CHEBI:57427"/>
        <dbReference type="EC" id="2.6.1.42"/>
    </reaction>
</comment>
<dbReference type="PANTHER" id="PTHR11825:SF44">
    <property type="entry name" value="BRANCHED-CHAIN-AMINO-ACID AMINOTRANSFERASE"/>
    <property type="match status" value="1"/>
</dbReference>
<reference evidence="11" key="2">
    <citation type="journal article" date="2007" name="Science">
        <title>Genome sequence of Aedes aegypti, a major arbovirus vector.</title>
        <authorList>
            <person name="Nene V."/>
            <person name="Wortman J.R."/>
            <person name="Lawson D."/>
            <person name="Haas B."/>
            <person name="Kodira C."/>
            <person name="Tu Z.J."/>
            <person name="Loftus B."/>
            <person name="Xi Z."/>
            <person name="Megy K."/>
            <person name="Grabherr M."/>
            <person name="Ren Q."/>
            <person name="Zdobnov E.M."/>
            <person name="Lobo N.F."/>
            <person name="Campbell K.S."/>
            <person name="Brown S.E."/>
            <person name="Bonaldo M.F."/>
            <person name="Zhu J."/>
            <person name="Sinkins S.P."/>
            <person name="Hogenkamp D.G."/>
            <person name="Amedeo P."/>
            <person name="Arensburger P."/>
            <person name="Atkinson P.W."/>
            <person name="Bidwell S."/>
            <person name="Biedler J."/>
            <person name="Birney E."/>
            <person name="Bruggner R.V."/>
            <person name="Costas J."/>
            <person name="Coy M.R."/>
            <person name="Crabtree J."/>
            <person name="Crawford M."/>
            <person name="Debruyn B."/>
            <person name="Decaprio D."/>
            <person name="Eiglmeier K."/>
            <person name="Eisenstadt E."/>
            <person name="El-Dorry H."/>
            <person name="Gelbart W.M."/>
            <person name="Gomes S.L."/>
            <person name="Hammond M."/>
            <person name="Hannick L.I."/>
            <person name="Hogan J.R."/>
            <person name="Holmes M.H."/>
            <person name="Jaffe D."/>
            <person name="Johnston J.S."/>
            <person name="Kennedy R.C."/>
            <person name="Koo H."/>
            <person name="Kravitz S."/>
            <person name="Kriventseva E.V."/>
            <person name="Kulp D."/>
            <person name="Labutti K."/>
            <person name="Lee E."/>
            <person name="Li S."/>
            <person name="Lovin D.D."/>
            <person name="Mao C."/>
            <person name="Mauceli E."/>
            <person name="Menck C.F."/>
            <person name="Miller J.R."/>
            <person name="Montgomery P."/>
            <person name="Mori A."/>
            <person name="Nascimento A.L."/>
            <person name="Naveira H.F."/>
            <person name="Nusbaum C."/>
            <person name="O'leary S."/>
            <person name="Orvis J."/>
            <person name="Pertea M."/>
            <person name="Quesneville H."/>
            <person name="Reidenbach K.R."/>
            <person name="Rogers Y.H."/>
            <person name="Roth C.W."/>
            <person name="Schneider J.R."/>
            <person name="Schatz M."/>
            <person name="Shumway M."/>
            <person name="Stanke M."/>
            <person name="Stinson E.O."/>
            <person name="Tubio J.M."/>
            <person name="Vanzee J.P."/>
            <person name="Verjovski-Almeida S."/>
            <person name="Werner D."/>
            <person name="White O."/>
            <person name="Wyder S."/>
            <person name="Zeng Q."/>
            <person name="Zhao Q."/>
            <person name="Zhao Y."/>
            <person name="Hill C.A."/>
            <person name="Raikhel A.S."/>
            <person name="Soares M.B."/>
            <person name="Knudson D.L."/>
            <person name="Lee N.H."/>
            <person name="Galagan J."/>
            <person name="Salzberg S.L."/>
            <person name="Paulsen I.T."/>
            <person name="Dimopoulos G."/>
            <person name="Collins F.H."/>
            <person name="Birren B."/>
            <person name="Fraser-Liggett C.M."/>
            <person name="Severson D.W."/>
        </authorList>
    </citation>
    <scope>NUCLEOTIDE SEQUENCE [LARGE SCALE GENOMIC DNA]</scope>
    <source>
        <strain evidence="11">Liverpool</strain>
    </source>
</reference>
<evidence type="ECO:0000256" key="10">
    <source>
        <dbReference type="RuleBase" id="RU004517"/>
    </source>
</evidence>
<organism evidence="11 12">
    <name type="scientific">Aedes aegypti</name>
    <name type="common">Yellowfever mosquito</name>
    <name type="synonym">Culex aegypti</name>
    <dbReference type="NCBI Taxonomy" id="7159"/>
    <lineage>
        <taxon>Eukaryota</taxon>
        <taxon>Metazoa</taxon>
        <taxon>Ecdysozoa</taxon>
        <taxon>Arthropoda</taxon>
        <taxon>Hexapoda</taxon>
        <taxon>Insecta</taxon>
        <taxon>Pterygota</taxon>
        <taxon>Neoptera</taxon>
        <taxon>Endopterygota</taxon>
        <taxon>Diptera</taxon>
        <taxon>Nematocera</taxon>
        <taxon>Culicoidea</taxon>
        <taxon>Culicidae</taxon>
        <taxon>Culicinae</taxon>
        <taxon>Aedini</taxon>
        <taxon>Aedes</taxon>
        <taxon>Stegomyia</taxon>
    </lineage>
</organism>
<evidence type="ECO:0000256" key="9">
    <source>
        <dbReference type="RuleBase" id="RU004516"/>
    </source>
</evidence>
<evidence type="ECO:0000256" key="6">
    <source>
        <dbReference type="ARBA" id="ARBA00022898"/>
    </source>
</evidence>
<evidence type="ECO:0000313" key="11">
    <source>
        <dbReference type="EMBL" id="EAT40346.1"/>
    </source>
</evidence>
<dbReference type="GO" id="GO:0009099">
    <property type="term" value="P:L-valine biosynthetic process"/>
    <property type="evidence" value="ECO:0007669"/>
    <property type="project" value="TreeGrafter"/>
</dbReference>
<comment type="catalytic activity">
    <reaction evidence="10">
        <text>L-valine + 2-oxoglutarate = 3-methyl-2-oxobutanoate + L-glutamate</text>
        <dbReference type="Rhea" id="RHEA:24813"/>
        <dbReference type="ChEBI" id="CHEBI:11851"/>
        <dbReference type="ChEBI" id="CHEBI:16810"/>
        <dbReference type="ChEBI" id="CHEBI:29985"/>
        <dbReference type="ChEBI" id="CHEBI:57762"/>
        <dbReference type="EC" id="2.6.1.42"/>
    </reaction>
</comment>